<feature type="compositionally biased region" description="Polar residues" evidence="1">
    <location>
        <begin position="32"/>
        <end position="53"/>
    </location>
</feature>
<dbReference type="Proteomes" id="UP000639643">
    <property type="component" value="Unassembled WGS sequence"/>
</dbReference>
<comment type="caution">
    <text evidence="2">The sequence shown here is derived from an EMBL/GenBank/DDBJ whole genome shotgun (WGS) entry which is preliminary data.</text>
</comment>
<accession>A0A8H6JQ35</accession>
<dbReference type="EMBL" id="WIGM01000671">
    <property type="protein sequence ID" value="KAF6816623.1"/>
    <property type="molecule type" value="Genomic_DNA"/>
</dbReference>
<dbReference type="AlphaFoldDB" id="A0A8H6JQ35"/>
<protein>
    <submittedName>
        <fullName evidence="2">Uncharacterized protein</fullName>
    </submittedName>
</protein>
<evidence type="ECO:0000313" key="2">
    <source>
        <dbReference type="EMBL" id="KAF6816623.1"/>
    </source>
</evidence>
<feature type="region of interest" description="Disordered" evidence="1">
    <location>
        <begin position="1"/>
        <end position="55"/>
    </location>
</feature>
<evidence type="ECO:0000313" key="3">
    <source>
        <dbReference type="Proteomes" id="UP000639643"/>
    </source>
</evidence>
<evidence type="ECO:0000256" key="1">
    <source>
        <dbReference type="SAM" id="MobiDB-lite"/>
    </source>
</evidence>
<reference evidence="2" key="1">
    <citation type="journal article" date="2020" name="Phytopathology">
        <title>Genome Sequence Resources of Colletotrichum truncatum, C. plurivorum, C. musicola, and C. sojae: Four Species Pathogenic to Soybean (Glycine max).</title>
        <authorList>
            <person name="Rogerio F."/>
            <person name="Boufleur T.R."/>
            <person name="Ciampi-Guillardi M."/>
            <person name="Sukno S.A."/>
            <person name="Thon M.R."/>
            <person name="Massola Junior N.S."/>
            <person name="Baroncelli R."/>
        </authorList>
    </citation>
    <scope>NUCLEOTIDE SEQUENCE</scope>
    <source>
        <strain evidence="2">LFN0074</strain>
    </source>
</reference>
<proteinExistence type="predicted"/>
<name>A0A8H6JQ35_9PEZI</name>
<sequence length="73" mass="8192">MQMIERTSATRTQDAQPHGLINEVIEQDKSRSNSVRGNTTSSLEITSFANPDQTPVGLLRDVTRAFQNPKRHL</sequence>
<gene>
    <name evidence="2" type="ORF">CMUS01_12237</name>
</gene>
<keyword evidence="3" id="KW-1185">Reference proteome</keyword>
<feature type="compositionally biased region" description="Polar residues" evidence="1">
    <location>
        <begin position="1"/>
        <end position="15"/>
    </location>
</feature>
<organism evidence="2 3">
    <name type="scientific">Colletotrichum musicola</name>
    <dbReference type="NCBI Taxonomy" id="2175873"/>
    <lineage>
        <taxon>Eukaryota</taxon>
        <taxon>Fungi</taxon>
        <taxon>Dikarya</taxon>
        <taxon>Ascomycota</taxon>
        <taxon>Pezizomycotina</taxon>
        <taxon>Sordariomycetes</taxon>
        <taxon>Hypocreomycetidae</taxon>
        <taxon>Glomerellales</taxon>
        <taxon>Glomerellaceae</taxon>
        <taxon>Colletotrichum</taxon>
        <taxon>Colletotrichum orchidearum species complex</taxon>
    </lineage>
</organism>